<keyword evidence="1" id="KW-0175">Coiled coil</keyword>
<sequence length="169" mass="18311">MTTGAERGQQLFADLLETMQRTTATMERLDAEQKNQCRTIEQAAEKASKTAEDAAEAFAVSKPRLMTYAALCAVILVCVGWLVGGWMMYRSGWATGDANGYRRAIEANAAASWANTKSGVMAKRLDEMGNLQPLAACNLPGFSIEKGEKGSRWCVVAGKDGQFHGWAIP</sequence>
<name>A0A252AZU5_9PROT</name>
<dbReference type="AlphaFoldDB" id="A0A252AZU5"/>
<dbReference type="Proteomes" id="UP000194999">
    <property type="component" value="Unassembled WGS sequence"/>
</dbReference>
<comment type="caution">
    <text evidence="3">The sequence shown here is derived from an EMBL/GenBank/DDBJ whole genome shotgun (WGS) entry which is preliminary data.</text>
</comment>
<keyword evidence="2" id="KW-1133">Transmembrane helix</keyword>
<proteinExistence type="predicted"/>
<keyword evidence="2" id="KW-0812">Transmembrane</keyword>
<evidence type="ECO:0000256" key="1">
    <source>
        <dbReference type="SAM" id="Coils"/>
    </source>
</evidence>
<dbReference type="EMBL" id="JOOY01000143">
    <property type="protein sequence ID" value="OUI97519.1"/>
    <property type="molecule type" value="Genomic_DNA"/>
</dbReference>
<evidence type="ECO:0000313" key="4">
    <source>
        <dbReference type="Proteomes" id="UP000194999"/>
    </source>
</evidence>
<reference evidence="3 4" key="1">
    <citation type="submission" date="2014-06" db="EMBL/GenBank/DDBJ databases">
        <authorList>
            <person name="Ju J."/>
            <person name="Zhang J."/>
        </authorList>
    </citation>
    <scope>NUCLEOTIDE SEQUENCE [LARGE SCALE GENOMIC DNA]</scope>
    <source>
        <strain evidence="3">DmW_048</strain>
    </source>
</reference>
<gene>
    <name evidence="3" type="ORF">HK15_02525</name>
</gene>
<dbReference type="RefSeq" id="WP_257640719.1">
    <property type="nucleotide sequence ID" value="NZ_JOOY01000143.1"/>
</dbReference>
<organism evidence="3 4">
    <name type="scientific">Acetobacter orientalis</name>
    <dbReference type="NCBI Taxonomy" id="146474"/>
    <lineage>
        <taxon>Bacteria</taxon>
        <taxon>Pseudomonadati</taxon>
        <taxon>Pseudomonadota</taxon>
        <taxon>Alphaproteobacteria</taxon>
        <taxon>Acetobacterales</taxon>
        <taxon>Acetobacteraceae</taxon>
        <taxon>Acetobacter</taxon>
    </lineage>
</organism>
<feature type="transmembrane region" description="Helical" evidence="2">
    <location>
        <begin position="65"/>
        <end position="83"/>
    </location>
</feature>
<evidence type="ECO:0000313" key="3">
    <source>
        <dbReference type="EMBL" id="OUI97519.1"/>
    </source>
</evidence>
<protein>
    <submittedName>
        <fullName evidence="3">JC2319 replication protein</fullName>
    </submittedName>
</protein>
<evidence type="ECO:0000256" key="2">
    <source>
        <dbReference type="SAM" id="Phobius"/>
    </source>
</evidence>
<keyword evidence="2" id="KW-0472">Membrane</keyword>
<accession>A0A252AZU5</accession>
<feature type="coiled-coil region" evidence="1">
    <location>
        <begin position="12"/>
        <end position="46"/>
    </location>
</feature>